<accession>A0A0F9I398</accession>
<feature type="region of interest" description="Disordered" evidence="1">
    <location>
        <begin position="1"/>
        <end position="48"/>
    </location>
</feature>
<dbReference type="EMBL" id="LAZR01013415">
    <property type="protein sequence ID" value="KKM22066.1"/>
    <property type="molecule type" value="Genomic_DNA"/>
</dbReference>
<evidence type="ECO:0000256" key="1">
    <source>
        <dbReference type="SAM" id="MobiDB-lite"/>
    </source>
</evidence>
<gene>
    <name evidence="2" type="ORF">LCGC14_1629130</name>
</gene>
<dbReference type="AlphaFoldDB" id="A0A0F9I398"/>
<proteinExistence type="predicted"/>
<sequence length="101" mass="11999">MVKRMSNKEKIQQKAEEAAAGIKEKTEKKEKKEKKTTPRKKTTKPPDRKKIVWKVFNNSFKEVDCFPYQEKDKAYLRAAELTRTKKKNYFVNEVCVPMVEE</sequence>
<protein>
    <submittedName>
        <fullName evidence="2">Uncharacterized protein</fullName>
    </submittedName>
</protein>
<name>A0A0F9I398_9ZZZZ</name>
<reference evidence="2" key="1">
    <citation type="journal article" date="2015" name="Nature">
        <title>Complex archaea that bridge the gap between prokaryotes and eukaryotes.</title>
        <authorList>
            <person name="Spang A."/>
            <person name="Saw J.H."/>
            <person name="Jorgensen S.L."/>
            <person name="Zaremba-Niedzwiedzka K."/>
            <person name="Martijn J."/>
            <person name="Lind A.E."/>
            <person name="van Eijk R."/>
            <person name="Schleper C."/>
            <person name="Guy L."/>
            <person name="Ettema T.J."/>
        </authorList>
    </citation>
    <scope>NUCLEOTIDE SEQUENCE</scope>
</reference>
<organism evidence="2">
    <name type="scientific">marine sediment metagenome</name>
    <dbReference type="NCBI Taxonomy" id="412755"/>
    <lineage>
        <taxon>unclassified sequences</taxon>
        <taxon>metagenomes</taxon>
        <taxon>ecological metagenomes</taxon>
    </lineage>
</organism>
<comment type="caution">
    <text evidence="2">The sequence shown here is derived from an EMBL/GenBank/DDBJ whole genome shotgun (WGS) entry which is preliminary data.</text>
</comment>
<feature type="compositionally biased region" description="Basic and acidic residues" evidence="1">
    <location>
        <begin position="1"/>
        <end position="36"/>
    </location>
</feature>
<evidence type="ECO:0000313" key="2">
    <source>
        <dbReference type="EMBL" id="KKM22066.1"/>
    </source>
</evidence>